<dbReference type="GO" id="GO:0005681">
    <property type="term" value="C:spliceosomal complex"/>
    <property type="evidence" value="ECO:0007669"/>
    <property type="project" value="TreeGrafter"/>
</dbReference>
<sequence>MSARLPLQSKVARPRFQIRGTVFGDDDDADERVADERIVGIEDNKITEAAPKKKAEPLSIAPLPNVDWRALAKRKRELFMPARAQQPSIDEAKPEVLEQGAASFGLQVQQKKVEDNVVETKQETVVTEQIIVSDNQEPQQSLEQRAIEAIIKESKGEIEEEDDRPVKVIPVNETIAFRDDIQNRPDETTMEEYERLPVDEYGAALLRGLGWSEGEGIGRNRKNTPTPVATPVKQREALLGLGAKPEDVKKDSKTKSKDRREAYQYKDTGLFKKISKRKYEEEMNGSRSRSTSSSASSRRSRYDDEDRSESRRSRYDDEDRSESRRRRYDEEERSESRRRRKDDEERSESRRRRYDDDDGGGYSRERRHRRSRSRDSKKSKSYNK</sequence>
<dbReference type="Proteomes" id="UP000242381">
    <property type="component" value="Unassembled WGS sequence"/>
</dbReference>
<feature type="compositionally biased region" description="Basic and acidic residues" evidence="4">
    <location>
        <begin position="244"/>
        <end position="264"/>
    </location>
</feature>
<dbReference type="GO" id="GO:0003676">
    <property type="term" value="F:nucleic acid binding"/>
    <property type="evidence" value="ECO:0007669"/>
    <property type="project" value="InterPro"/>
</dbReference>
<dbReference type="PROSITE" id="PS50174">
    <property type="entry name" value="G_PATCH"/>
    <property type="match status" value="1"/>
</dbReference>
<evidence type="ECO:0000313" key="6">
    <source>
        <dbReference type="EMBL" id="ORE21090.1"/>
    </source>
</evidence>
<proteinExistence type="inferred from homology"/>
<evidence type="ECO:0000256" key="2">
    <source>
        <dbReference type="ARBA" id="ARBA00008576"/>
    </source>
</evidence>
<dbReference type="InterPro" id="IPR045166">
    <property type="entry name" value="Spp2-like"/>
</dbReference>
<accession>A0A1X0S9W7</accession>
<gene>
    <name evidence="6" type="ORF">BCV71DRAFT_211336</name>
</gene>
<evidence type="ECO:0000256" key="1">
    <source>
        <dbReference type="ARBA" id="ARBA00004123"/>
    </source>
</evidence>
<feature type="compositionally biased region" description="Low complexity" evidence="4">
    <location>
        <begin position="286"/>
        <end position="297"/>
    </location>
</feature>
<evidence type="ECO:0000256" key="4">
    <source>
        <dbReference type="SAM" id="MobiDB-lite"/>
    </source>
</evidence>
<evidence type="ECO:0000256" key="3">
    <source>
        <dbReference type="ARBA" id="ARBA00023242"/>
    </source>
</evidence>
<feature type="region of interest" description="Disordered" evidence="4">
    <location>
        <begin position="212"/>
        <end position="384"/>
    </location>
</feature>
<comment type="subcellular location">
    <subcellularLocation>
        <location evidence="1">Nucleus</location>
    </subcellularLocation>
</comment>
<dbReference type="Pfam" id="PF12656">
    <property type="entry name" value="G-patch_2"/>
    <property type="match status" value="1"/>
</dbReference>
<dbReference type="InterPro" id="IPR000467">
    <property type="entry name" value="G_patch_dom"/>
</dbReference>
<reference evidence="6 7" key="1">
    <citation type="journal article" date="2016" name="Proc. Natl. Acad. Sci. U.S.A.">
        <title>Lipid metabolic changes in an early divergent fungus govern the establishment of a mutualistic symbiosis with endobacteria.</title>
        <authorList>
            <person name="Lastovetsky O.A."/>
            <person name="Gaspar M.L."/>
            <person name="Mondo S.J."/>
            <person name="LaButti K.M."/>
            <person name="Sandor L."/>
            <person name="Grigoriev I.V."/>
            <person name="Henry S.A."/>
            <person name="Pawlowska T.E."/>
        </authorList>
    </citation>
    <scope>NUCLEOTIDE SEQUENCE [LARGE SCALE GENOMIC DNA]</scope>
    <source>
        <strain evidence="6 7">ATCC 11559</strain>
    </source>
</reference>
<name>A0A1X0S9W7_RHIZD</name>
<dbReference type="GO" id="GO:0000398">
    <property type="term" value="P:mRNA splicing, via spliceosome"/>
    <property type="evidence" value="ECO:0007669"/>
    <property type="project" value="InterPro"/>
</dbReference>
<feature type="domain" description="G-patch" evidence="5">
    <location>
        <begin position="198"/>
        <end position="246"/>
    </location>
</feature>
<dbReference type="PANTHER" id="PTHR15818">
    <property type="entry name" value="G PATCH AND KOW-CONTAINING"/>
    <property type="match status" value="1"/>
</dbReference>
<comment type="similarity">
    <text evidence="2">Belongs to the SPP2 family.</text>
</comment>
<dbReference type="OMA" id="AWGKSAM"/>
<keyword evidence="3" id="KW-0539">Nucleus</keyword>
<dbReference type="EMBL" id="KV921284">
    <property type="protein sequence ID" value="ORE21090.1"/>
    <property type="molecule type" value="Genomic_DNA"/>
</dbReference>
<organism evidence="6 7">
    <name type="scientific">Rhizopus microsporus</name>
    <dbReference type="NCBI Taxonomy" id="58291"/>
    <lineage>
        <taxon>Eukaryota</taxon>
        <taxon>Fungi</taxon>
        <taxon>Fungi incertae sedis</taxon>
        <taxon>Mucoromycota</taxon>
        <taxon>Mucoromycotina</taxon>
        <taxon>Mucoromycetes</taxon>
        <taxon>Mucorales</taxon>
        <taxon>Mucorineae</taxon>
        <taxon>Rhizopodaceae</taxon>
        <taxon>Rhizopus</taxon>
    </lineage>
</organism>
<dbReference type="VEuPathDB" id="FungiDB:BCV72DRAFT_225736"/>
<dbReference type="InterPro" id="IPR026822">
    <property type="entry name" value="Spp2/MOS2_G-patch"/>
</dbReference>
<protein>
    <recommendedName>
        <fullName evidence="5">G-patch domain-containing protein</fullName>
    </recommendedName>
</protein>
<dbReference type="PANTHER" id="PTHR15818:SF2">
    <property type="entry name" value="G-PATCH DOMAIN AND KOW MOTIFS-CONTAINING PROTEIN"/>
    <property type="match status" value="1"/>
</dbReference>
<evidence type="ECO:0000313" key="7">
    <source>
        <dbReference type="Proteomes" id="UP000242381"/>
    </source>
</evidence>
<feature type="compositionally biased region" description="Basic and acidic residues" evidence="4">
    <location>
        <begin position="300"/>
        <end position="317"/>
    </location>
</feature>
<evidence type="ECO:0000259" key="5">
    <source>
        <dbReference type="PROSITE" id="PS50174"/>
    </source>
</evidence>
<dbReference type="AlphaFoldDB" id="A0A1X0S9W7"/>